<feature type="transmembrane region" description="Helical" evidence="3">
    <location>
        <begin position="114"/>
        <end position="136"/>
    </location>
</feature>
<proteinExistence type="inferred from homology"/>
<dbReference type="Proteomes" id="UP000325292">
    <property type="component" value="Chromosome"/>
</dbReference>
<keyword evidence="2 3" id="KW-0472">Membrane</keyword>
<dbReference type="EMBL" id="CP019454">
    <property type="protein sequence ID" value="AUW93652.1"/>
    <property type="molecule type" value="Genomic_DNA"/>
</dbReference>
<name>A0ABM6RQH0_9FIRM</name>
<dbReference type="PANTHER" id="PTHR34295:SF1">
    <property type="entry name" value="BIOTIN TRANSPORTER BIOY"/>
    <property type="match status" value="1"/>
</dbReference>
<organism evidence="4 5">
    <name type="scientific">Sulfobacillus thermotolerans</name>
    <dbReference type="NCBI Taxonomy" id="338644"/>
    <lineage>
        <taxon>Bacteria</taxon>
        <taxon>Bacillati</taxon>
        <taxon>Bacillota</taxon>
        <taxon>Clostridia</taxon>
        <taxon>Eubacteriales</taxon>
        <taxon>Clostridiales Family XVII. Incertae Sedis</taxon>
        <taxon>Sulfobacillus</taxon>
    </lineage>
</organism>
<sequence>MPQSMRFLVLAGFVTAMTAVGALTSFTIPLFSVVPFTLQVLGVYLAGGLLPPRWAFMSMITYVLLGVLGLPVFAEGSHGIGILLGPFGGYLWAYPPAAWLIARLAGPTAQRWRLTLGLLVGILVIYLGGMIGIMVTTGASLTHAVLEGVAPFILWDMMKAAIALPIIARARAFAMERWGADSYQNAS</sequence>
<dbReference type="PIRSF" id="PIRSF016661">
    <property type="entry name" value="BioY"/>
    <property type="match status" value="1"/>
</dbReference>
<accession>A0ABM6RQH0</accession>
<feature type="transmembrane region" description="Helical" evidence="3">
    <location>
        <begin position="54"/>
        <end position="74"/>
    </location>
</feature>
<keyword evidence="5" id="KW-1185">Reference proteome</keyword>
<keyword evidence="2" id="KW-1003">Cell membrane</keyword>
<feature type="transmembrane region" description="Helical" evidence="3">
    <location>
        <begin position="28"/>
        <end position="47"/>
    </location>
</feature>
<comment type="similarity">
    <text evidence="1 2">Belongs to the BioY family.</text>
</comment>
<comment type="subcellular location">
    <subcellularLocation>
        <location evidence="2">Cell membrane</location>
        <topology evidence="2">Multi-pass membrane protein</topology>
    </subcellularLocation>
</comment>
<keyword evidence="3" id="KW-1133">Transmembrane helix</keyword>
<evidence type="ECO:0000313" key="5">
    <source>
        <dbReference type="Proteomes" id="UP000325292"/>
    </source>
</evidence>
<dbReference type="PANTHER" id="PTHR34295">
    <property type="entry name" value="BIOTIN TRANSPORTER BIOY"/>
    <property type="match status" value="1"/>
</dbReference>
<evidence type="ECO:0000256" key="1">
    <source>
        <dbReference type="ARBA" id="ARBA00010692"/>
    </source>
</evidence>
<feature type="transmembrane region" description="Helical" evidence="3">
    <location>
        <begin position="148"/>
        <end position="168"/>
    </location>
</feature>
<reference evidence="4 5" key="1">
    <citation type="journal article" date="2019" name="Sci. Rep.">
        <title>Sulfobacillus thermotolerans: new insights into resistance and metabolic capacities of acidophilic chemolithotrophs.</title>
        <authorList>
            <person name="Panyushkina A.E."/>
            <person name="Babenko V.V."/>
            <person name="Nikitina A.S."/>
            <person name="Selezneva O.V."/>
            <person name="Tsaplina I.A."/>
            <person name="Letarova M.A."/>
            <person name="Kostryukova E.S."/>
            <person name="Letarov A.V."/>
        </authorList>
    </citation>
    <scope>NUCLEOTIDE SEQUENCE [LARGE SCALE GENOMIC DNA]</scope>
    <source>
        <strain evidence="4 5">Kr1</strain>
    </source>
</reference>
<dbReference type="InterPro" id="IPR003784">
    <property type="entry name" value="BioY"/>
</dbReference>
<keyword evidence="2" id="KW-0813">Transport</keyword>
<keyword evidence="3" id="KW-0812">Transmembrane</keyword>
<evidence type="ECO:0000256" key="2">
    <source>
        <dbReference type="PIRNR" id="PIRNR016661"/>
    </source>
</evidence>
<dbReference type="Pfam" id="PF02632">
    <property type="entry name" value="BioY"/>
    <property type="match status" value="1"/>
</dbReference>
<evidence type="ECO:0000256" key="3">
    <source>
        <dbReference type="SAM" id="Phobius"/>
    </source>
</evidence>
<gene>
    <name evidence="4" type="ORF">BXT84_06610</name>
</gene>
<dbReference type="Gene3D" id="1.10.1760.20">
    <property type="match status" value="1"/>
</dbReference>
<feature type="transmembrane region" description="Helical" evidence="3">
    <location>
        <begin position="80"/>
        <end position="102"/>
    </location>
</feature>
<evidence type="ECO:0000313" key="4">
    <source>
        <dbReference type="EMBL" id="AUW93652.1"/>
    </source>
</evidence>
<protein>
    <recommendedName>
        <fullName evidence="2">Biotin transporter</fullName>
    </recommendedName>
</protein>